<dbReference type="EMBL" id="NAJL01000032">
    <property type="protein sequence ID" value="TKA25843.1"/>
    <property type="molecule type" value="Genomic_DNA"/>
</dbReference>
<proteinExistence type="predicted"/>
<dbReference type="OrthoDB" id="5374844at2759"/>
<feature type="compositionally biased region" description="Basic and acidic residues" evidence="1">
    <location>
        <begin position="784"/>
        <end position="794"/>
    </location>
</feature>
<feature type="compositionally biased region" description="Polar residues" evidence="1">
    <location>
        <begin position="236"/>
        <end position="258"/>
    </location>
</feature>
<feature type="region of interest" description="Disordered" evidence="1">
    <location>
        <begin position="83"/>
        <end position="261"/>
    </location>
</feature>
<feature type="compositionally biased region" description="Low complexity" evidence="1">
    <location>
        <begin position="117"/>
        <end position="132"/>
    </location>
</feature>
<feature type="region of interest" description="Disordered" evidence="1">
    <location>
        <begin position="297"/>
        <end position="413"/>
    </location>
</feature>
<feature type="region of interest" description="Disordered" evidence="1">
    <location>
        <begin position="527"/>
        <end position="565"/>
    </location>
</feature>
<feature type="region of interest" description="Disordered" evidence="1">
    <location>
        <begin position="1018"/>
        <end position="1038"/>
    </location>
</feature>
<reference evidence="2 3" key="1">
    <citation type="submission" date="2017-03" db="EMBL/GenBank/DDBJ databases">
        <title>Genomes of endolithic fungi from Antarctica.</title>
        <authorList>
            <person name="Coleine C."/>
            <person name="Masonjones S."/>
            <person name="Stajich J.E."/>
        </authorList>
    </citation>
    <scope>NUCLEOTIDE SEQUENCE [LARGE SCALE GENOMIC DNA]</scope>
    <source>
        <strain evidence="2 3">CCFEE 6315</strain>
    </source>
</reference>
<comment type="caution">
    <text evidence="2">The sequence shown here is derived from an EMBL/GenBank/DDBJ whole genome shotgun (WGS) entry which is preliminary data.</text>
</comment>
<protein>
    <submittedName>
        <fullName evidence="2">Uncharacterized protein</fullName>
    </submittedName>
</protein>
<dbReference type="Proteomes" id="UP000308549">
    <property type="component" value="Unassembled WGS sequence"/>
</dbReference>
<feature type="region of interest" description="Disordered" evidence="1">
    <location>
        <begin position="703"/>
        <end position="729"/>
    </location>
</feature>
<feature type="compositionally biased region" description="Basic and acidic residues" evidence="1">
    <location>
        <begin position="1137"/>
        <end position="1159"/>
    </location>
</feature>
<sequence length="1159" mass="123976">MKPSIASFESEELIDVSKDAKTPANSSSPLKGPVIPETQSGCIEDLYSETTKAEASAGRAPDFLENADDLYGLSPRAAIASETAKVQGRGARAQPFSQRHSAASPGCVTDLSESRPAPASKAARNQRAAAPRLSPANVDSSEAGEAMPDFSTAATRTRKGVGDSSRLASVQNAPATNTSNATISKNSAAGPRRRPLTERNKNLQTPARTGSVARRTEQATATGKLTSRRQVMMAQTPVSRPVASQQGTKQNAAETFSDNSDEMDLYEDDKAAGEQSINAIGVPGMLKRPKWLFKASTAPLRKSAYDVPDSSKVDDSRQAKNAQGQEATSSKRQGAAARLAAKRAKLMSNRQRSPAPTAPTRAFEQSKGKAREPDPQSASSNKSTRRQPARKVKTTLGGPHAQDQEKSARSGVDALGTARALSEGPKSSDTAPHPHGVAEGHLVPVLDQDTEELSRSPHIKTHHIKTEPVDQGHLAVPSTAAAKQNLGASQDYAITLSDRHSSSSLSSVLSQSPHGISAPVVVNEGATASTHRVPQTPAMFKSSPPVKPSKYNETPNGGTGGTSRKANIISFDELGPRNQGSLSAKTVRASLPSKSALLVSEAGTNRGELDIRSNNRPRSTATNVSTARSSGVAAVGNIAGNVDEALAGFFTKSKPRGPVSEYLPRNKPAFAASQSRQAEAESTLEEGYANIDDLEGTTLAQDELQSEQPRPTASQLAMPPPGTNITKNSADCHASLVPKMLPASTNAAITIAEDGVQTIDKAHKKRRATDEEEENEKGRKRAKSGMEDRGEERAGAIVGPLNARQSSADAVGQLSKRKSGKPSRQVSQGNVDRHGSPMPRGLLVAGDASALETFRQRTKLSCDHKLAEVDNVDSDEHGNKRSVDAQIVNQHNLLPSHQLEVMSSNAKTRPASPRDESQAITEMAIGRVDPETLIIRDAAAHPATDPFTSSGNVRKDCAKAGASFKFAEKFRKHGAADAEGANAYASGKFDDREKTLVASEGQEQRPLKRMMRFSSDASNASISSGKTNNAVGDTGHRRDALPPYRMKLFDELVAVSHRLMRNLVDRETAARDVVDDYQRRGMSLVQQMEKAHAAQHKQYVQELQQKKKRLKKDLAECNEQLKDAALGRGVQEANEEGNERTEGRGREEDELRKLMTDFC</sequence>
<keyword evidence="3" id="KW-1185">Reference proteome</keyword>
<feature type="region of interest" description="Disordered" evidence="1">
    <location>
        <begin position="761"/>
        <end position="840"/>
    </location>
</feature>
<evidence type="ECO:0000313" key="3">
    <source>
        <dbReference type="Proteomes" id="UP000308549"/>
    </source>
</evidence>
<feature type="compositionally biased region" description="Polar residues" evidence="1">
    <location>
        <begin position="166"/>
        <end position="187"/>
    </location>
</feature>
<feature type="region of interest" description="Disordered" evidence="1">
    <location>
        <begin position="1126"/>
        <end position="1159"/>
    </location>
</feature>
<feature type="compositionally biased region" description="Basic residues" evidence="1">
    <location>
        <begin position="383"/>
        <end position="393"/>
    </location>
</feature>
<feature type="compositionally biased region" description="Basic and acidic residues" evidence="1">
    <location>
        <begin position="364"/>
        <end position="374"/>
    </location>
</feature>
<accession>A0A4U0TU51</accession>
<organism evidence="2 3">
    <name type="scientific">Salinomyces thailandicus</name>
    <dbReference type="NCBI Taxonomy" id="706561"/>
    <lineage>
        <taxon>Eukaryota</taxon>
        <taxon>Fungi</taxon>
        <taxon>Dikarya</taxon>
        <taxon>Ascomycota</taxon>
        <taxon>Pezizomycotina</taxon>
        <taxon>Dothideomycetes</taxon>
        <taxon>Dothideomycetidae</taxon>
        <taxon>Mycosphaerellales</taxon>
        <taxon>Teratosphaeriaceae</taxon>
        <taxon>Salinomyces</taxon>
    </lineage>
</organism>
<gene>
    <name evidence="2" type="ORF">B0A50_05598</name>
</gene>
<dbReference type="AlphaFoldDB" id="A0A4U0TU51"/>
<feature type="compositionally biased region" description="Polar residues" evidence="1">
    <location>
        <begin position="706"/>
        <end position="715"/>
    </location>
</feature>
<evidence type="ECO:0000313" key="2">
    <source>
        <dbReference type="EMBL" id="TKA25843.1"/>
    </source>
</evidence>
<evidence type="ECO:0000256" key="1">
    <source>
        <dbReference type="SAM" id="MobiDB-lite"/>
    </source>
</evidence>
<feature type="compositionally biased region" description="Basic and acidic residues" evidence="1">
    <location>
        <begin position="309"/>
        <end position="318"/>
    </location>
</feature>
<feature type="region of interest" description="Disordered" evidence="1">
    <location>
        <begin position="1"/>
        <end position="38"/>
    </location>
</feature>
<name>A0A4U0TU51_9PEZI</name>
<feature type="compositionally biased region" description="Polar residues" evidence="1">
    <location>
        <begin position="319"/>
        <end position="332"/>
    </location>
</feature>
<feature type="compositionally biased region" description="Polar residues" evidence="1">
    <location>
        <begin position="218"/>
        <end position="229"/>
    </location>
</feature>